<reference evidence="2" key="1">
    <citation type="submission" date="2014-06" db="EMBL/GenBank/DDBJ databases">
        <title>Molecular and ecological studies on carbamate pesticide degrading bacteria isolated from agricultural soils.</title>
        <authorList>
            <person name="Kim D.-U."/>
            <person name="Ka J.-O."/>
        </authorList>
    </citation>
    <scope>NUCLEOTIDE SEQUENCE</scope>
    <source>
        <strain evidence="2">JE1</strain>
        <plasmid evidence="2">pJE1</plasmid>
    </source>
</reference>
<proteinExistence type="predicted"/>
<geneLocation type="plasmid" evidence="2">
    <name>pJE1</name>
</geneLocation>
<sequence>MTEAVEQNINDIEAIRQLKARYVRFGDTKQWDGFAELFTDDCEFVFDVMPRKSQDDPISGHIIGLTNFIAGMSEWMAGLKTVHQLYSAEIVLTAADRAEGIWGMHDYLEMPRSIFRGWGHYHEIYVKQDGRWKIKRTETTRLRYEEIWF</sequence>
<evidence type="ECO:0000259" key="1">
    <source>
        <dbReference type="Pfam" id="PF13577"/>
    </source>
</evidence>
<dbReference type="EMBL" id="KM017071">
    <property type="protein sequence ID" value="AJW29519.1"/>
    <property type="molecule type" value="Genomic_DNA"/>
</dbReference>
<dbReference type="Pfam" id="PF13577">
    <property type="entry name" value="SnoaL_4"/>
    <property type="match status" value="1"/>
</dbReference>
<dbReference type="SUPFAM" id="SSF54427">
    <property type="entry name" value="NTF2-like"/>
    <property type="match status" value="1"/>
</dbReference>
<name>A0A0D4ZZD6_9SPHN</name>
<evidence type="ECO:0000313" key="2">
    <source>
        <dbReference type="EMBL" id="AJW29519.1"/>
    </source>
</evidence>
<feature type="domain" description="SnoaL-like" evidence="1">
    <location>
        <begin position="8"/>
        <end position="137"/>
    </location>
</feature>
<dbReference type="InterPro" id="IPR037401">
    <property type="entry name" value="SnoaL-like"/>
</dbReference>
<keyword evidence="2" id="KW-0614">Plasmid</keyword>
<dbReference type="InterPro" id="IPR032710">
    <property type="entry name" value="NTF2-like_dom_sf"/>
</dbReference>
<protein>
    <recommendedName>
        <fullName evidence="1">SnoaL-like domain-containing protein</fullName>
    </recommendedName>
</protein>
<dbReference type="RefSeq" id="WP_087573191.1">
    <property type="nucleotide sequence ID" value="NZ_KM017071.1"/>
</dbReference>
<gene>
    <name evidence="2" type="ORF">pJE1_097</name>
</gene>
<organism evidence="2">
    <name type="scientific">Sphingomonas sp. JE1</name>
    <dbReference type="NCBI Taxonomy" id="1628059"/>
    <lineage>
        <taxon>Bacteria</taxon>
        <taxon>Pseudomonadati</taxon>
        <taxon>Pseudomonadota</taxon>
        <taxon>Alphaproteobacteria</taxon>
        <taxon>Sphingomonadales</taxon>
        <taxon>Sphingomonadaceae</taxon>
        <taxon>Sphingomonas</taxon>
    </lineage>
</organism>
<dbReference type="Gene3D" id="3.10.450.50">
    <property type="match status" value="1"/>
</dbReference>
<dbReference type="AlphaFoldDB" id="A0A0D4ZZD6"/>
<accession>A0A0D4ZZD6</accession>